<keyword evidence="3 9" id="KW-0808">Transferase</keyword>
<accession>A0A662D4T5</accession>
<dbReference type="Proteomes" id="UP000280417">
    <property type="component" value="Unassembled WGS sequence"/>
</dbReference>
<evidence type="ECO:0000256" key="5">
    <source>
        <dbReference type="ARBA" id="ARBA00022985"/>
    </source>
</evidence>
<feature type="domain" description="Glycosyltransferase 2-like" evidence="8">
    <location>
        <begin position="6"/>
        <end position="167"/>
    </location>
</feature>
<dbReference type="InterPro" id="IPR029044">
    <property type="entry name" value="Nucleotide-diphossugar_trans"/>
</dbReference>
<dbReference type="Pfam" id="PF00535">
    <property type="entry name" value="Glycos_transf_2"/>
    <property type="match status" value="1"/>
</dbReference>
<proteinExistence type="predicted"/>
<evidence type="ECO:0000256" key="2">
    <source>
        <dbReference type="ARBA" id="ARBA00022676"/>
    </source>
</evidence>
<evidence type="ECO:0000256" key="1">
    <source>
        <dbReference type="ARBA" id="ARBA00022475"/>
    </source>
</evidence>
<gene>
    <name evidence="9" type="ORF">DRJ04_09050</name>
</gene>
<keyword evidence="1" id="KW-1003">Cell membrane</keyword>
<evidence type="ECO:0000259" key="8">
    <source>
        <dbReference type="Pfam" id="PF00535"/>
    </source>
</evidence>
<evidence type="ECO:0000256" key="7">
    <source>
        <dbReference type="ARBA" id="ARBA00023136"/>
    </source>
</evidence>
<organism evidence="9 10">
    <name type="scientific">Aerophobetes bacterium</name>
    <dbReference type="NCBI Taxonomy" id="2030807"/>
    <lineage>
        <taxon>Bacteria</taxon>
        <taxon>Candidatus Aerophobota</taxon>
    </lineage>
</organism>
<evidence type="ECO:0000313" key="10">
    <source>
        <dbReference type="Proteomes" id="UP000280417"/>
    </source>
</evidence>
<evidence type="ECO:0000256" key="6">
    <source>
        <dbReference type="ARBA" id="ARBA00022989"/>
    </source>
</evidence>
<dbReference type="InterPro" id="IPR001173">
    <property type="entry name" value="Glyco_trans_2-like"/>
</dbReference>
<dbReference type="GO" id="GO:0009103">
    <property type="term" value="P:lipopolysaccharide biosynthetic process"/>
    <property type="evidence" value="ECO:0007669"/>
    <property type="project" value="UniProtKB-KW"/>
</dbReference>
<keyword evidence="2" id="KW-0328">Glycosyltransferase</keyword>
<dbReference type="Gene3D" id="3.90.550.10">
    <property type="entry name" value="Spore Coat Polysaccharide Biosynthesis Protein SpsA, Chain A"/>
    <property type="match status" value="1"/>
</dbReference>
<reference evidence="9 10" key="1">
    <citation type="submission" date="2018-06" db="EMBL/GenBank/DDBJ databases">
        <title>Extensive metabolic versatility and redundancy in microbially diverse, dynamic hydrothermal sediments.</title>
        <authorList>
            <person name="Dombrowski N."/>
            <person name="Teske A."/>
            <person name="Baker B.J."/>
        </authorList>
    </citation>
    <scope>NUCLEOTIDE SEQUENCE [LARGE SCALE GENOMIC DNA]</scope>
    <source>
        <strain evidence="9">B3_G15</strain>
    </source>
</reference>
<dbReference type="EMBL" id="QMQA01000312">
    <property type="protein sequence ID" value="RLE10700.1"/>
    <property type="molecule type" value="Genomic_DNA"/>
</dbReference>
<dbReference type="PANTHER" id="PTHR48090:SF3">
    <property type="entry name" value="UNDECAPRENYL-PHOSPHATE 4-DEOXY-4-FORMAMIDO-L-ARABINOSE TRANSFERASE"/>
    <property type="match status" value="1"/>
</dbReference>
<dbReference type="PANTHER" id="PTHR48090">
    <property type="entry name" value="UNDECAPRENYL-PHOSPHATE 4-DEOXY-4-FORMAMIDO-L-ARABINOSE TRANSFERASE-RELATED"/>
    <property type="match status" value="1"/>
</dbReference>
<comment type="caution">
    <text evidence="9">The sequence shown here is derived from an EMBL/GenBank/DDBJ whole genome shotgun (WGS) entry which is preliminary data.</text>
</comment>
<keyword evidence="7" id="KW-0472">Membrane</keyword>
<sequence length="234" mass="26842">MKRKLSIILPAYNEVKNIEKVVGSVIEFVPGICENYEVIIVDDGSRDGTGRLVDKLAQKYDQVVAIHHLFNRGYGATLRTGFEAARGDLIFFTDADGQFDIKELTRLTEMIKEGADIACGYRMKRADRWMRKVNAGIYNLLVRFLFGIKIKDIDCAFKLFKRKVIDNIKLTSDGAFINAEFLILASKKGYVIKQIGVSHFPRREGKQTGNNIAVVLRAFLELFRFWRKIRKRKI</sequence>
<dbReference type="CDD" id="cd04179">
    <property type="entry name" value="DPM_DPG-synthase_like"/>
    <property type="match status" value="1"/>
</dbReference>
<keyword evidence="6" id="KW-1133">Transmembrane helix</keyword>
<dbReference type="InterPro" id="IPR050256">
    <property type="entry name" value="Glycosyltransferase_2"/>
</dbReference>
<keyword evidence="4" id="KW-0812">Transmembrane</keyword>
<dbReference type="AlphaFoldDB" id="A0A662D4T5"/>
<dbReference type="SUPFAM" id="SSF53448">
    <property type="entry name" value="Nucleotide-diphospho-sugar transferases"/>
    <property type="match status" value="1"/>
</dbReference>
<dbReference type="GO" id="GO:0099621">
    <property type="term" value="F:undecaprenyl-phosphate 4-deoxy-4-formamido-L-arabinose transferase activity"/>
    <property type="evidence" value="ECO:0007669"/>
    <property type="project" value="TreeGrafter"/>
</dbReference>
<evidence type="ECO:0000256" key="3">
    <source>
        <dbReference type="ARBA" id="ARBA00022679"/>
    </source>
</evidence>
<protein>
    <submittedName>
        <fullName evidence="9">Glycosyltransferase family 2 protein</fullName>
    </submittedName>
</protein>
<dbReference type="GO" id="GO:0005886">
    <property type="term" value="C:plasma membrane"/>
    <property type="evidence" value="ECO:0007669"/>
    <property type="project" value="TreeGrafter"/>
</dbReference>
<evidence type="ECO:0000313" key="9">
    <source>
        <dbReference type="EMBL" id="RLE10700.1"/>
    </source>
</evidence>
<name>A0A662D4T5_UNCAE</name>
<evidence type="ECO:0000256" key="4">
    <source>
        <dbReference type="ARBA" id="ARBA00022692"/>
    </source>
</evidence>
<keyword evidence="5" id="KW-0448">Lipopolysaccharide biosynthesis</keyword>